<evidence type="ECO:0000256" key="2">
    <source>
        <dbReference type="SAM" id="MobiDB-lite"/>
    </source>
</evidence>
<keyword evidence="1" id="KW-0175">Coiled coil</keyword>
<dbReference type="EMBL" id="JAIWYP010000001">
    <property type="protein sequence ID" value="KAH3893815.1"/>
    <property type="molecule type" value="Genomic_DNA"/>
</dbReference>
<dbReference type="AlphaFoldDB" id="A0A9D4NGA3"/>
<gene>
    <name evidence="4" type="ORF">DPMN_017967</name>
</gene>
<reference evidence="4" key="1">
    <citation type="journal article" date="2019" name="bioRxiv">
        <title>The Genome of the Zebra Mussel, Dreissena polymorpha: A Resource for Invasive Species Research.</title>
        <authorList>
            <person name="McCartney M.A."/>
            <person name="Auch B."/>
            <person name="Kono T."/>
            <person name="Mallez S."/>
            <person name="Zhang Y."/>
            <person name="Obille A."/>
            <person name="Becker A."/>
            <person name="Abrahante J.E."/>
            <person name="Garbe J."/>
            <person name="Badalamenti J.P."/>
            <person name="Herman A."/>
            <person name="Mangelson H."/>
            <person name="Liachko I."/>
            <person name="Sullivan S."/>
            <person name="Sone E.D."/>
            <person name="Koren S."/>
            <person name="Silverstein K.A.T."/>
            <person name="Beckman K.B."/>
            <person name="Gohl D.M."/>
        </authorList>
    </citation>
    <scope>NUCLEOTIDE SEQUENCE</scope>
    <source>
        <strain evidence="4">Duluth1</strain>
        <tissue evidence="4">Whole animal</tissue>
    </source>
</reference>
<feature type="coiled-coil region" evidence="1">
    <location>
        <begin position="70"/>
        <end position="132"/>
    </location>
</feature>
<dbReference type="InterPro" id="IPR031981">
    <property type="entry name" value="MIEAP_C"/>
</dbReference>
<evidence type="ECO:0000313" key="5">
    <source>
        <dbReference type="Proteomes" id="UP000828390"/>
    </source>
</evidence>
<evidence type="ECO:0000259" key="3">
    <source>
        <dbReference type="Pfam" id="PF16026"/>
    </source>
</evidence>
<organism evidence="4 5">
    <name type="scientific">Dreissena polymorpha</name>
    <name type="common">Zebra mussel</name>
    <name type="synonym">Mytilus polymorpha</name>
    <dbReference type="NCBI Taxonomy" id="45954"/>
    <lineage>
        <taxon>Eukaryota</taxon>
        <taxon>Metazoa</taxon>
        <taxon>Spiralia</taxon>
        <taxon>Lophotrochozoa</taxon>
        <taxon>Mollusca</taxon>
        <taxon>Bivalvia</taxon>
        <taxon>Autobranchia</taxon>
        <taxon>Heteroconchia</taxon>
        <taxon>Euheterodonta</taxon>
        <taxon>Imparidentia</taxon>
        <taxon>Neoheterodontei</taxon>
        <taxon>Myida</taxon>
        <taxon>Dreissenoidea</taxon>
        <taxon>Dreissenidae</taxon>
        <taxon>Dreissena</taxon>
    </lineage>
</organism>
<evidence type="ECO:0000313" key="4">
    <source>
        <dbReference type="EMBL" id="KAH3893815.1"/>
    </source>
</evidence>
<sequence length="396" mass="45669">MGSCVTDLIQSCLRSFKKRERFTLSSNGSDDSLIYPRHNPIRVQPTGRLHQKERSNREQSERCEYHEEHISQLRSAASNHEVEIKQLEEYNKLLQERCSSLEENIRKLCSDASNYKVRIKQCEEDKKLLQDQCCSHEEHISKLCSDANDSKVKNIQLEEHKKLLQDKVDVLYLNASKSMAKSGHLENTNDKYSNTRLAERFDGKVKDSWLDICDLLNDVFTEWERVQALSRIIKNISTKCTEKADTDIQGITCSSEVDEMEMNTLTDIRRRCGQTESKMEAVVKELADSVWSTEDVLIITEANPTDETIQSLHNFIHDVIKICWLMAISQPPLMLNFEVEGTTYTPHVKERFTEYSTEDAVESNYKPGTILLVVWPSVEKRNKSGFLKKGEVIVKP</sequence>
<dbReference type="OrthoDB" id="6159177at2759"/>
<keyword evidence="5" id="KW-1185">Reference proteome</keyword>
<dbReference type="Pfam" id="PF16026">
    <property type="entry name" value="MIEAP"/>
    <property type="match status" value="1"/>
</dbReference>
<protein>
    <recommendedName>
        <fullName evidence="3">Mitochondria-eating protein C-terminal domain-containing protein</fullName>
    </recommendedName>
</protein>
<dbReference type="Gene3D" id="1.20.5.340">
    <property type="match status" value="1"/>
</dbReference>
<name>A0A9D4NGA3_DREPO</name>
<comment type="caution">
    <text evidence="4">The sequence shown here is derived from an EMBL/GenBank/DDBJ whole genome shotgun (WGS) entry which is preliminary data.</text>
</comment>
<feature type="domain" description="Mitochondria-eating protein C-terminal" evidence="3">
    <location>
        <begin position="195"/>
        <end position="393"/>
    </location>
</feature>
<feature type="compositionally biased region" description="Basic and acidic residues" evidence="2">
    <location>
        <begin position="50"/>
        <end position="61"/>
    </location>
</feature>
<reference evidence="4" key="2">
    <citation type="submission" date="2020-11" db="EMBL/GenBank/DDBJ databases">
        <authorList>
            <person name="McCartney M.A."/>
            <person name="Auch B."/>
            <person name="Kono T."/>
            <person name="Mallez S."/>
            <person name="Becker A."/>
            <person name="Gohl D.M."/>
            <person name="Silverstein K.A.T."/>
            <person name="Koren S."/>
            <person name="Bechman K.B."/>
            <person name="Herman A."/>
            <person name="Abrahante J.E."/>
            <person name="Garbe J."/>
        </authorList>
    </citation>
    <scope>NUCLEOTIDE SEQUENCE</scope>
    <source>
        <strain evidence="4">Duluth1</strain>
        <tissue evidence="4">Whole animal</tissue>
    </source>
</reference>
<accession>A0A9D4NGA3</accession>
<evidence type="ECO:0000256" key="1">
    <source>
        <dbReference type="SAM" id="Coils"/>
    </source>
</evidence>
<proteinExistence type="predicted"/>
<dbReference type="Proteomes" id="UP000828390">
    <property type="component" value="Unassembled WGS sequence"/>
</dbReference>
<feature type="region of interest" description="Disordered" evidence="2">
    <location>
        <begin position="27"/>
        <end position="61"/>
    </location>
</feature>